<accession>A0A6L6IZH3</accession>
<evidence type="ECO:0000313" key="1">
    <source>
        <dbReference type="EMBL" id="MTH65663.1"/>
    </source>
</evidence>
<proteinExistence type="predicted"/>
<comment type="caution">
    <text evidence="1">The sequence shown here is derived from an EMBL/GenBank/DDBJ whole genome shotgun (WGS) entry which is preliminary data.</text>
</comment>
<evidence type="ECO:0000313" key="2">
    <source>
        <dbReference type="Proteomes" id="UP000478740"/>
    </source>
</evidence>
<reference evidence="1 2" key="1">
    <citation type="submission" date="2019-11" db="EMBL/GenBank/DDBJ databases">
        <authorList>
            <person name="Dong K."/>
        </authorList>
    </citation>
    <scope>NUCLEOTIDE SEQUENCE [LARGE SCALE GENOMIC DNA]</scope>
    <source>
        <strain evidence="1 2">DK608</strain>
    </source>
</reference>
<dbReference type="EMBL" id="WMII01000015">
    <property type="protein sequence ID" value="MTH65663.1"/>
    <property type="molecule type" value="Genomic_DNA"/>
</dbReference>
<gene>
    <name evidence="1" type="ORF">GL284_15425</name>
</gene>
<organism evidence="1 2">
    <name type="scientific">Paracoccus shanxieyensis</name>
    <dbReference type="NCBI Taxonomy" id="2675752"/>
    <lineage>
        <taxon>Bacteria</taxon>
        <taxon>Pseudomonadati</taxon>
        <taxon>Pseudomonadota</taxon>
        <taxon>Alphaproteobacteria</taxon>
        <taxon>Rhodobacterales</taxon>
        <taxon>Paracoccaceae</taxon>
        <taxon>Paracoccus</taxon>
    </lineage>
</organism>
<name>A0A6L6IZH3_9RHOB</name>
<keyword evidence="2" id="KW-1185">Reference proteome</keyword>
<dbReference type="RefSeq" id="WP_155045540.1">
    <property type="nucleotide sequence ID" value="NZ_WMIH01000015.1"/>
</dbReference>
<dbReference type="AlphaFoldDB" id="A0A6L6IZH3"/>
<dbReference type="Proteomes" id="UP000478740">
    <property type="component" value="Unassembled WGS sequence"/>
</dbReference>
<sequence length="122" mass="13097">MQDRNGHIGLIPAQKQIPPDEWRNKMLNKLVIAAVAATMAVPAFAADINPGRQMQADLLGLNASEFTTSELGQIASEKNTQRQAIRANFIAQEKAAGIVNAVASDDDVAYFGLHTSGRGHDN</sequence>
<protein>
    <submittedName>
        <fullName evidence="1">Uncharacterized protein</fullName>
    </submittedName>
</protein>